<dbReference type="InterPro" id="IPR003680">
    <property type="entry name" value="Flavodoxin_fold"/>
</dbReference>
<dbReference type="EC" id="1.-.-.-" evidence="3"/>
<dbReference type="InterPro" id="IPR029039">
    <property type="entry name" value="Flavoprotein-like_sf"/>
</dbReference>
<name>A0ABZ0HW32_9HYPH</name>
<dbReference type="GO" id="GO:0016491">
    <property type="term" value="F:oxidoreductase activity"/>
    <property type="evidence" value="ECO:0007669"/>
    <property type="project" value="UniProtKB-KW"/>
</dbReference>
<gene>
    <name evidence="3" type="ORF">RZS28_05485</name>
</gene>
<reference evidence="3 4" key="1">
    <citation type="submission" date="2023-10" db="EMBL/GenBank/DDBJ databases">
        <title>Novel methanotroph of the genus Methylocapsa from a subarctic wetland.</title>
        <authorList>
            <person name="Belova S.E."/>
            <person name="Oshkin I.Y."/>
            <person name="Miroshnikov K."/>
            <person name="Dedysh S.N."/>
        </authorList>
    </citation>
    <scope>NUCLEOTIDE SEQUENCE [LARGE SCALE GENOMIC DNA]</scope>
    <source>
        <strain evidence="3 4">RX1</strain>
    </source>
</reference>
<dbReference type="SUPFAM" id="SSF52218">
    <property type="entry name" value="Flavoproteins"/>
    <property type="match status" value="1"/>
</dbReference>
<accession>A0ABZ0HW32</accession>
<dbReference type="EMBL" id="CP136862">
    <property type="protein sequence ID" value="WOJ90743.1"/>
    <property type="molecule type" value="Genomic_DNA"/>
</dbReference>
<evidence type="ECO:0000256" key="1">
    <source>
        <dbReference type="ARBA" id="ARBA00023002"/>
    </source>
</evidence>
<evidence type="ECO:0000313" key="4">
    <source>
        <dbReference type="Proteomes" id="UP001626536"/>
    </source>
</evidence>
<dbReference type="PANTHER" id="PTHR47307:SF1">
    <property type="entry name" value="GLUTATHIONE-REGULATED POTASSIUM-EFFLUX SYSTEM ANCILLARY PROTEIN KEFG"/>
    <property type="match status" value="1"/>
</dbReference>
<feature type="domain" description="Flavodoxin-like fold" evidence="2">
    <location>
        <begin position="3"/>
        <end position="174"/>
    </location>
</feature>
<sequence>MPKKTLVVLAHPDIARSRVNKRWAEELRAHADAITVHDIYEAYPDRKIDVAAEQKLVEAHDRIIFQFPIFWFSTPAFLKQWIDEVLTYGWAFGPGGDKLKDKEIGLAFSTGGKAEAYQAGGQNRFAMSELTKWLEATAIYVGAKFLPSVALHGALYDLTDEDLAASAKAYAARLLEGS</sequence>
<keyword evidence="4" id="KW-1185">Reference proteome</keyword>
<dbReference type="RefSeq" id="WP_407340328.1">
    <property type="nucleotide sequence ID" value="NZ_CP136862.1"/>
</dbReference>
<dbReference type="Pfam" id="PF02525">
    <property type="entry name" value="Flavodoxin_2"/>
    <property type="match status" value="1"/>
</dbReference>
<organism evidence="3 4">
    <name type="scientific">Methylocapsa polymorpha</name>
    <dbReference type="NCBI Taxonomy" id="3080828"/>
    <lineage>
        <taxon>Bacteria</taxon>
        <taxon>Pseudomonadati</taxon>
        <taxon>Pseudomonadota</taxon>
        <taxon>Alphaproteobacteria</taxon>
        <taxon>Hyphomicrobiales</taxon>
        <taxon>Beijerinckiaceae</taxon>
        <taxon>Methylocapsa</taxon>
    </lineage>
</organism>
<dbReference type="Proteomes" id="UP001626536">
    <property type="component" value="Chromosome"/>
</dbReference>
<evidence type="ECO:0000313" key="3">
    <source>
        <dbReference type="EMBL" id="WOJ90743.1"/>
    </source>
</evidence>
<dbReference type="PANTHER" id="PTHR47307">
    <property type="entry name" value="GLUTATHIONE-REGULATED POTASSIUM-EFFLUX SYSTEM ANCILLARY PROTEIN KEFG"/>
    <property type="match status" value="1"/>
</dbReference>
<proteinExistence type="predicted"/>
<protein>
    <submittedName>
        <fullName evidence="3">NAD(P)H-dependent oxidoreductase</fullName>
        <ecNumber evidence="3">1.-.-.-</ecNumber>
    </submittedName>
</protein>
<evidence type="ECO:0000259" key="2">
    <source>
        <dbReference type="Pfam" id="PF02525"/>
    </source>
</evidence>
<keyword evidence="1 3" id="KW-0560">Oxidoreductase</keyword>
<dbReference type="InterPro" id="IPR046980">
    <property type="entry name" value="KefG/KefF"/>
</dbReference>
<dbReference type="Gene3D" id="3.40.50.360">
    <property type="match status" value="1"/>
</dbReference>